<reference evidence="7" key="1">
    <citation type="journal article" date="2019" name="Int. J. Syst. Evol. Microbiol.">
        <title>The Global Catalogue of Microorganisms (GCM) 10K type strain sequencing project: providing services to taxonomists for standard genome sequencing and annotation.</title>
        <authorList>
            <consortium name="The Broad Institute Genomics Platform"/>
            <consortium name="The Broad Institute Genome Sequencing Center for Infectious Disease"/>
            <person name="Wu L."/>
            <person name="Ma J."/>
        </authorList>
    </citation>
    <scope>NUCLEOTIDE SEQUENCE [LARGE SCALE GENOMIC DNA]</scope>
    <source>
        <strain evidence="7">NBRC 111981</strain>
    </source>
</reference>
<evidence type="ECO:0000256" key="5">
    <source>
        <dbReference type="SAM" id="SignalP"/>
    </source>
</evidence>
<accession>A0ABQ5XFZ1</accession>
<dbReference type="InterPro" id="IPR012899">
    <property type="entry name" value="LTXXQ"/>
</dbReference>
<gene>
    <name evidence="6" type="ORF">GCM10007898_41860</name>
</gene>
<dbReference type="Proteomes" id="UP001156627">
    <property type="component" value="Unassembled WGS sequence"/>
</dbReference>
<dbReference type="Pfam" id="PF07813">
    <property type="entry name" value="LTXXQ"/>
    <property type="match status" value="1"/>
</dbReference>
<name>A0ABQ5XFZ1_9GAMM</name>
<evidence type="ECO:0000313" key="7">
    <source>
        <dbReference type="Proteomes" id="UP001156627"/>
    </source>
</evidence>
<proteinExistence type="inferred from homology"/>
<comment type="caution">
    <text evidence="6">The sequence shown here is derived from an EMBL/GenBank/DDBJ whole genome shotgun (WGS) entry which is preliminary data.</text>
</comment>
<dbReference type="InterPro" id="IPR052211">
    <property type="entry name" value="Cpx_auxiliary_protein"/>
</dbReference>
<keyword evidence="3 5" id="KW-0732">Signal</keyword>
<feature type="signal peptide" evidence="5">
    <location>
        <begin position="1"/>
        <end position="23"/>
    </location>
</feature>
<dbReference type="RefSeq" id="WP_284334011.1">
    <property type="nucleotide sequence ID" value="NZ_BSOA01000049.1"/>
</dbReference>
<protein>
    <recommendedName>
        <fullName evidence="8">Heavy-metal resistance</fullName>
    </recommendedName>
</protein>
<feature type="chain" id="PRO_5045835789" description="Heavy-metal resistance" evidence="5">
    <location>
        <begin position="24"/>
        <end position="167"/>
    </location>
</feature>
<organism evidence="6 7">
    <name type="scientific">Dyella flagellata</name>
    <dbReference type="NCBI Taxonomy" id="1867833"/>
    <lineage>
        <taxon>Bacteria</taxon>
        <taxon>Pseudomonadati</taxon>
        <taxon>Pseudomonadota</taxon>
        <taxon>Gammaproteobacteria</taxon>
        <taxon>Lysobacterales</taxon>
        <taxon>Rhodanobacteraceae</taxon>
        <taxon>Dyella</taxon>
    </lineage>
</organism>
<evidence type="ECO:0000313" key="6">
    <source>
        <dbReference type="EMBL" id="GLQ90610.1"/>
    </source>
</evidence>
<sequence length="167" mass="17599">MRKSMTLSLILSAALGVSALAFAHDGGPDFGPGGPRDHHGEAMMALHGLNLTDAQKAQVKQILQQSFASLKTQAQTVRQQHEAFEALSPNASNYQSAAASLAQAEANLTSARITARAGATAQIYNSVLTSAQQNQYASQKAAFQARKAQWQQFKAEHPLPASAGSAP</sequence>
<evidence type="ECO:0000256" key="1">
    <source>
        <dbReference type="ARBA" id="ARBA00004418"/>
    </source>
</evidence>
<comment type="subcellular location">
    <subcellularLocation>
        <location evidence="1">Periplasm</location>
    </subcellularLocation>
</comment>
<evidence type="ECO:0000256" key="4">
    <source>
        <dbReference type="ARBA" id="ARBA00022764"/>
    </source>
</evidence>
<dbReference type="EMBL" id="BSOA01000049">
    <property type="protein sequence ID" value="GLQ90610.1"/>
    <property type="molecule type" value="Genomic_DNA"/>
</dbReference>
<keyword evidence="7" id="KW-1185">Reference proteome</keyword>
<dbReference type="PANTHER" id="PTHR38102:SF1">
    <property type="entry name" value="PERIPLASMIC CHAPERONE SPY"/>
    <property type="match status" value="1"/>
</dbReference>
<dbReference type="Gene3D" id="1.20.120.1490">
    <property type="match status" value="1"/>
</dbReference>
<dbReference type="PANTHER" id="PTHR38102">
    <property type="entry name" value="PERIPLASMIC CHAPERONE SPY"/>
    <property type="match status" value="1"/>
</dbReference>
<evidence type="ECO:0008006" key="8">
    <source>
        <dbReference type="Google" id="ProtNLM"/>
    </source>
</evidence>
<comment type="similarity">
    <text evidence="2">Belongs to the CpxP/Spy family.</text>
</comment>
<keyword evidence="4" id="KW-0574">Periplasm</keyword>
<evidence type="ECO:0000256" key="2">
    <source>
        <dbReference type="ARBA" id="ARBA00008441"/>
    </source>
</evidence>
<evidence type="ECO:0000256" key="3">
    <source>
        <dbReference type="ARBA" id="ARBA00022729"/>
    </source>
</evidence>